<dbReference type="SUPFAM" id="SSF55785">
    <property type="entry name" value="PYP-like sensor domain (PAS domain)"/>
    <property type="match status" value="3"/>
</dbReference>
<dbReference type="AlphaFoldDB" id="A0A2N0B9I0"/>
<dbReference type="CDD" id="cd00082">
    <property type="entry name" value="HisKA"/>
    <property type="match status" value="1"/>
</dbReference>
<evidence type="ECO:0000259" key="14">
    <source>
        <dbReference type="PROSITE" id="PS50110"/>
    </source>
</evidence>
<dbReference type="GO" id="GO:0016020">
    <property type="term" value="C:membrane"/>
    <property type="evidence" value="ECO:0007669"/>
    <property type="project" value="UniProtKB-SubCell"/>
</dbReference>
<dbReference type="InterPro" id="IPR000014">
    <property type="entry name" value="PAS"/>
</dbReference>
<dbReference type="Gene3D" id="3.30.565.10">
    <property type="entry name" value="Histidine kinase-like ATPase, C-terminal domain"/>
    <property type="match status" value="1"/>
</dbReference>
<evidence type="ECO:0000256" key="8">
    <source>
        <dbReference type="ARBA" id="ARBA00022777"/>
    </source>
</evidence>
<evidence type="ECO:0000259" key="13">
    <source>
        <dbReference type="PROSITE" id="PS50109"/>
    </source>
</evidence>
<dbReference type="InterPro" id="IPR004358">
    <property type="entry name" value="Sig_transdc_His_kin-like_C"/>
</dbReference>
<dbReference type="Pfam" id="PF00512">
    <property type="entry name" value="HisKA"/>
    <property type="match status" value="1"/>
</dbReference>
<evidence type="ECO:0000256" key="2">
    <source>
        <dbReference type="ARBA" id="ARBA00004370"/>
    </source>
</evidence>
<evidence type="ECO:0000256" key="3">
    <source>
        <dbReference type="ARBA" id="ARBA00012438"/>
    </source>
</evidence>
<dbReference type="EMBL" id="NPEF01000076">
    <property type="protein sequence ID" value="PJZ93202.1"/>
    <property type="molecule type" value="Genomic_DNA"/>
</dbReference>
<keyword evidence="18" id="KW-1185">Reference proteome</keyword>
<keyword evidence="5" id="KW-0808">Transferase</keyword>
<dbReference type="SMART" id="SM00388">
    <property type="entry name" value="HisKA"/>
    <property type="match status" value="1"/>
</dbReference>
<keyword evidence="11" id="KW-0472">Membrane</keyword>
<dbReference type="SUPFAM" id="SSF55874">
    <property type="entry name" value="ATPase domain of HSP90 chaperone/DNA topoisomerase II/histidine kinase"/>
    <property type="match status" value="1"/>
</dbReference>
<feature type="modified residue" description="4-aspartylphosphate" evidence="12">
    <location>
        <position position="945"/>
    </location>
</feature>
<feature type="domain" description="Response regulatory" evidence="14">
    <location>
        <begin position="896"/>
        <end position="1012"/>
    </location>
</feature>
<dbReference type="RefSeq" id="WP_100764988.1">
    <property type="nucleotide sequence ID" value="NZ_NPEF02000005.1"/>
</dbReference>
<dbReference type="InterPro" id="IPR003661">
    <property type="entry name" value="HisK_dim/P_dom"/>
</dbReference>
<reference evidence="16" key="3">
    <citation type="submission" date="2023-10" db="EMBL/GenBank/DDBJ databases">
        <authorList>
            <person name="Picardeau M."/>
            <person name="Thibeaux R."/>
        </authorList>
    </citation>
    <scope>NUCLEOTIDE SEQUENCE</scope>
    <source>
        <strain evidence="16">ATI7-C-A5</strain>
    </source>
</reference>
<dbReference type="SMART" id="SM00448">
    <property type="entry name" value="REC"/>
    <property type="match status" value="1"/>
</dbReference>
<protein>
    <recommendedName>
        <fullName evidence="3">histidine kinase</fullName>
        <ecNumber evidence="3">2.7.13.3</ecNumber>
    </recommendedName>
</protein>
<dbReference type="OrthoDB" id="6192248at2"/>
<evidence type="ECO:0000256" key="7">
    <source>
        <dbReference type="ARBA" id="ARBA00022741"/>
    </source>
</evidence>
<feature type="domain" description="Histidine kinase" evidence="13">
    <location>
        <begin position="508"/>
        <end position="729"/>
    </location>
</feature>
<name>A0A2N0B9I0_9LEPT</name>
<keyword evidence="9" id="KW-0067">ATP-binding</keyword>
<dbReference type="SMART" id="SM00387">
    <property type="entry name" value="HATPase_c"/>
    <property type="match status" value="1"/>
</dbReference>
<keyword evidence="7" id="KW-0547">Nucleotide-binding</keyword>
<dbReference type="PANTHER" id="PTHR45339:SF3">
    <property type="entry name" value="HISTIDINE KINASE"/>
    <property type="match status" value="1"/>
</dbReference>
<evidence type="ECO:0000313" key="18">
    <source>
        <dbReference type="Proteomes" id="UP000232122"/>
    </source>
</evidence>
<comment type="caution">
    <text evidence="17">The sequence shown here is derived from an EMBL/GenBank/DDBJ whole genome shotgun (WGS) entry which is preliminary data.</text>
</comment>
<evidence type="ECO:0000256" key="12">
    <source>
        <dbReference type="PROSITE-ProRule" id="PRU00169"/>
    </source>
</evidence>
<evidence type="ECO:0000259" key="15">
    <source>
        <dbReference type="PROSITE" id="PS50113"/>
    </source>
</evidence>
<gene>
    <name evidence="16" type="ORF">CH379_006420</name>
    <name evidence="17" type="ORF">CH379_09075</name>
</gene>
<comment type="catalytic activity">
    <reaction evidence="1">
        <text>ATP + protein L-histidine = ADP + protein N-phospho-L-histidine.</text>
        <dbReference type="EC" id="2.7.13.3"/>
    </reaction>
</comment>
<evidence type="ECO:0000256" key="4">
    <source>
        <dbReference type="ARBA" id="ARBA00022553"/>
    </source>
</evidence>
<dbReference type="SUPFAM" id="SSF52172">
    <property type="entry name" value="CheY-like"/>
    <property type="match status" value="2"/>
</dbReference>
<proteinExistence type="predicted"/>
<dbReference type="FunFam" id="1.10.287.130:FF:000004">
    <property type="entry name" value="Ethylene receptor 1"/>
    <property type="match status" value="1"/>
</dbReference>
<dbReference type="PANTHER" id="PTHR45339">
    <property type="entry name" value="HYBRID SIGNAL TRANSDUCTION HISTIDINE KINASE J"/>
    <property type="match status" value="1"/>
</dbReference>
<evidence type="ECO:0000313" key="17">
    <source>
        <dbReference type="EMBL" id="PJZ93202.1"/>
    </source>
</evidence>
<dbReference type="PROSITE" id="PS50109">
    <property type="entry name" value="HIS_KIN"/>
    <property type="match status" value="1"/>
</dbReference>
<dbReference type="InterPro" id="IPR003594">
    <property type="entry name" value="HATPase_dom"/>
</dbReference>
<dbReference type="InterPro" id="IPR001789">
    <property type="entry name" value="Sig_transdc_resp-reg_receiver"/>
</dbReference>
<dbReference type="InterPro" id="IPR013656">
    <property type="entry name" value="PAS_4"/>
</dbReference>
<evidence type="ECO:0000256" key="6">
    <source>
        <dbReference type="ARBA" id="ARBA00022692"/>
    </source>
</evidence>
<dbReference type="CDD" id="cd16922">
    <property type="entry name" value="HATPase_EvgS-ArcB-TorS-like"/>
    <property type="match status" value="1"/>
</dbReference>
<evidence type="ECO:0000313" key="16">
    <source>
        <dbReference type="EMBL" id="MDV6235258.1"/>
    </source>
</evidence>
<dbReference type="EC" id="2.7.13.3" evidence="3"/>
<evidence type="ECO:0000256" key="9">
    <source>
        <dbReference type="ARBA" id="ARBA00022840"/>
    </source>
</evidence>
<feature type="domain" description="PAC" evidence="15">
    <location>
        <begin position="313"/>
        <end position="368"/>
    </location>
</feature>
<keyword evidence="4 12" id="KW-0597">Phosphoprotein</keyword>
<reference evidence="16 18" key="2">
    <citation type="journal article" date="2018" name="Microb. Genom.">
        <title>Deciphering the unexplored Leptospira diversity from soils uncovers genomic evolution to virulence.</title>
        <authorList>
            <person name="Thibeaux R."/>
            <person name="Iraola G."/>
            <person name="Ferres I."/>
            <person name="Bierque E."/>
            <person name="Girault D."/>
            <person name="Soupe-Gilbert M.E."/>
            <person name="Picardeau M."/>
            <person name="Goarant C."/>
        </authorList>
    </citation>
    <scope>NUCLEOTIDE SEQUENCE [LARGE SCALE GENOMIC DNA]</scope>
    <source>
        <strain evidence="16 18">ATI7-C-A5</strain>
    </source>
</reference>
<dbReference type="PRINTS" id="PR00344">
    <property type="entry name" value="BCTRLSENSOR"/>
</dbReference>
<keyword evidence="10" id="KW-1133">Transmembrane helix</keyword>
<dbReference type="Pfam" id="PF08448">
    <property type="entry name" value="PAS_4"/>
    <property type="match status" value="1"/>
</dbReference>
<dbReference type="SMART" id="SM00091">
    <property type="entry name" value="PAS"/>
    <property type="match status" value="3"/>
</dbReference>
<dbReference type="InterPro" id="IPR000700">
    <property type="entry name" value="PAS-assoc_C"/>
</dbReference>
<dbReference type="Pfam" id="PF13426">
    <property type="entry name" value="PAS_9"/>
    <property type="match status" value="2"/>
</dbReference>
<evidence type="ECO:0000256" key="5">
    <source>
        <dbReference type="ARBA" id="ARBA00022679"/>
    </source>
</evidence>
<dbReference type="Gene3D" id="3.30.450.20">
    <property type="entry name" value="PAS domain"/>
    <property type="match status" value="3"/>
</dbReference>
<dbReference type="Pfam" id="PF00072">
    <property type="entry name" value="Response_reg"/>
    <property type="match status" value="1"/>
</dbReference>
<keyword evidence="6" id="KW-0812">Transmembrane</keyword>
<keyword evidence="8 17" id="KW-0418">Kinase</keyword>
<reference evidence="17" key="1">
    <citation type="submission" date="2017-07" db="EMBL/GenBank/DDBJ databases">
        <title>Leptospira spp. isolated from tropical soils.</title>
        <authorList>
            <person name="Thibeaux R."/>
            <person name="Iraola G."/>
            <person name="Ferres I."/>
            <person name="Bierque E."/>
            <person name="Girault D."/>
            <person name="Soupe-Gilbert M.-E."/>
            <person name="Picardeau M."/>
            <person name="Goarant C."/>
        </authorList>
    </citation>
    <scope>NUCLEOTIDE SEQUENCE [LARGE SCALE GENOMIC DNA]</scope>
    <source>
        <strain evidence="17">ATI7-C-A5</strain>
    </source>
</reference>
<dbReference type="SUPFAM" id="SSF47384">
    <property type="entry name" value="Homodimeric domain of signal transducing histidine kinase"/>
    <property type="match status" value="1"/>
</dbReference>
<dbReference type="EMBL" id="NPEF02000005">
    <property type="protein sequence ID" value="MDV6235258.1"/>
    <property type="molecule type" value="Genomic_DNA"/>
</dbReference>
<dbReference type="PROSITE" id="PS50113">
    <property type="entry name" value="PAC"/>
    <property type="match status" value="1"/>
</dbReference>
<dbReference type="InterPro" id="IPR011006">
    <property type="entry name" value="CheY-like_superfamily"/>
</dbReference>
<sequence>MIGVQSDFNYLLLDESGTGVNWNFTGIMDELSFNLETDPSPAEWNWTDPERWSSFWKEASASERTETIQYTKRNGDVIRLRLRSIPSRNRHTLILFSAESSTSGSDIPGLFLADPELRAMLFQKSANAILLLDPERDTVVENNATAVRYFESETPEALRNRSFPSLFSDSSFAEAYSSLKTTFTETENVSREAELQTLRGKKFWANISFRILSSSRNRLLLVQIKDVTEKIQAEKSLAAHEANLNAIIENSEALIWSVDKDYKLIIYNSRFESMMRKYYGPTLEPGRYVFPEGVSAENIRNWKSFYDRALSGDRFSVNGTRPGEKEGETVFSETSFYPIADPKGKITGVSAVSVDITEKKLAEEKFRILFEHSSEPHVLYDENGIFECNPAALNMLRCRDKNLLLGKHPASFSSELKPDGSAVQESVQETEERALKKGSYTFERMYKRMNGELFPTEVALTPMTLRRRTVFLAVWHEFTERKEYEDSLKRAKEIAEAASKAKSDFLAMMSHEIRTPLNGVIGTVSLLEGTSLSLEQKEYVDIIKSSGQNLLILLNDILDLSRIESGQLKLEPQPVSAASLSEDVVGLFRSMAEEKGLKIESKLSSTVPNWIVADPFRLRQILMNLLGNSVKFTEKGRISLNVEAEKFPNDKLRLIFRVQDTGIGIPEEKLELLFKAFNQLDSSTTRKYGGSGLGLTISKKLAELMKGEIIVKSQVGRGSEFSLSILTEKLDYKVPAGIQELHSKNLARIALVSIRDVSLREQIKKFCERSGFSVRIARSGGDVIRIVSEEERIGIFLTDLDLPDKTLPEILDELKNSNPNLRLTVILFMENEFRNSYYMTTEGLFNRPGFKIFMMFKPILLDELAKNFDKAFPVQTVRENRSGNETQKLSERIPLKILLVEDNVINQKIALRLLSKLGYSAETALNGVEALSHLEKTEYDLIFMDIQMPEMDGFETTQRIRKNDRIRKPVIVAMTANAMEGDRERCIEAGMDAYISKPVQITDIESAIVHLFSS</sequence>
<dbReference type="InterPro" id="IPR036097">
    <property type="entry name" value="HisK_dim/P_sf"/>
</dbReference>
<evidence type="ECO:0000256" key="10">
    <source>
        <dbReference type="ARBA" id="ARBA00022989"/>
    </source>
</evidence>
<comment type="subcellular location">
    <subcellularLocation>
        <location evidence="2">Membrane</location>
    </subcellularLocation>
</comment>
<accession>A0A2N0B9I0</accession>
<dbReference type="CDD" id="cd00156">
    <property type="entry name" value="REC"/>
    <property type="match status" value="1"/>
</dbReference>
<dbReference type="InterPro" id="IPR036890">
    <property type="entry name" value="HATPase_C_sf"/>
</dbReference>
<organism evidence="17">
    <name type="scientific">Leptospira ellisii</name>
    <dbReference type="NCBI Taxonomy" id="2023197"/>
    <lineage>
        <taxon>Bacteria</taxon>
        <taxon>Pseudomonadati</taxon>
        <taxon>Spirochaetota</taxon>
        <taxon>Spirochaetia</taxon>
        <taxon>Leptospirales</taxon>
        <taxon>Leptospiraceae</taxon>
        <taxon>Leptospira</taxon>
    </lineage>
</organism>
<dbReference type="Gene3D" id="1.10.287.130">
    <property type="match status" value="1"/>
</dbReference>
<dbReference type="Proteomes" id="UP000232122">
    <property type="component" value="Unassembled WGS sequence"/>
</dbReference>
<dbReference type="Gene3D" id="3.40.50.2300">
    <property type="match status" value="2"/>
</dbReference>
<dbReference type="Pfam" id="PF02518">
    <property type="entry name" value="HATPase_c"/>
    <property type="match status" value="1"/>
</dbReference>
<dbReference type="NCBIfam" id="TIGR00229">
    <property type="entry name" value="sensory_box"/>
    <property type="match status" value="3"/>
</dbReference>
<evidence type="ECO:0000256" key="11">
    <source>
        <dbReference type="ARBA" id="ARBA00023136"/>
    </source>
</evidence>
<dbReference type="InterPro" id="IPR035965">
    <property type="entry name" value="PAS-like_dom_sf"/>
</dbReference>
<evidence type="ECO:0000256" key="1">
    <source>
        <dbReference type="ARBA" id="ARBA00000085"/>
    </source>
</evidence>
<dbReference type="GO" id="GO:0005524">
    <property type="term" value="F:ATP binding"/>
    <property type="evidence" value="ECO:0007669"/>
    <property type="project" value="UniProtKB-KW"/>
</dbReference>
<dbReference type="FunFam" id="3.30.565.10:FF:000010">
    <property type="entry name" value="Sensor histidine kinase RcsC"/>
    <property type="match status" value="1"/>
</dbReference>
<dbReference type="GO" id="GO:0000155">
    <property type="term" value="F:phosphorelay sensor kinase activity"/>
    <property type="evidence" value="ECO:0007669"/>
    <property type="project" value="InterPro"/>
</dbReference>
<dbReference type="InterPro" id="IPR005467">
    <property type="entry name" value="His_kinase_dom"/>
</dbReference>
<dbReference type="PROSITE" id="PS50110">
    <property type="entry name" value="RESPONSE_REGULATORY"/>
    <property type="match status" value="1"/>
</dbReference>
<dbReference type="CDD" id="cd17546">
    <property type="entry name" value="REC_hyHK_CKI1_RcsC-like"/>
    <property type="match status" value="1"/>
</dbReference>